<accession>A0ABW9UVE8</accession>
<protein>
    <submittedName>
        <fullName evidence="2">LysR family transcriptional regulator</fullName>
    </submittedName>
</protein>
<reference evidence="2 3" key="1">
    <citation type="submission" date="2019-12" db="EMBL/GenBank/DDBJ databases">
        <title>Genomic-based taxomic classification of the family Erythrobacteraceae.</title>
        <authorList>
            <person name="Xu L."/>
        </authorList>
    </citation>
    <scope>NUCLEOTIDE SEQUENCE [LARGE SCALE GENOMIC DNA]</scope>
    <source>
        <strain evidence="2 3">H32</strain>
    </source>
</reference>
<dbReference type="InterPro" id="IPR000847">
    <property type="entry name" value="LysR_HTH_N"/>
</dbReference>
<dbReference type="Proteomes" id="UP000444401">
    <property type="component" value="Unassembled WGS sequence"/>
</dbReference>
<evidence type="ECO:0000313" key="2">
    <source>
        <dbReference type="EMBL" id="MXO67800.1"/>
    </source>
</evidence>
<feature type="domain" description="HTH lysR-type" evidence="1">
    <location>
        <begin position="11"/>
        <end position="50"/>
    </location>
</feature>
<name>A0ABW9UVE8_9SPHN</name>
<dbReference type="RefSeq" id="WP_160732426.1">
    <property type="nucleotide sequence ID" value="NZ_WTYO01000001.1"/>
</dbReference>
<sequence length="400" mass="45439">MPTPRLSEDQLLEALRVVSEYGSIAEAARRLNMPRQTLSDQVHKARERFQTGDELKADMEGRIAEGFELRGYSQFTKTQTGEPIWLKTRKAERDYWEGIASAIERVKPIDPTRIPAAPDEPDADVIPWLQIGDAHIGMLASEVETGANFDIAIGKREIMEAAAALIDAAPDCERMVINDLGDGTHFETFKAETEASGHAVDQDTRYWKMIDAYLEISEFICERALAKAQKVDLLYNQGNHSRSNDVWMAAHMRSLHRNNPRVTVLPNQSPYIAYRMGKTLVVVHHGDKAKPEKFRDVASSDFSADWGEAEFRYLDGGHVHHSQRKELAGCVFESWNNLAPRDKYAHDGGWRSKQCMSLVLRSRRYGDRGRIVMPIEMVRDRILQKHPDHYTPPQLRAFAA</sequence>
<evidence type="ECO:0000259" key="1">
    <source>
        <dbReference type="Pfam" id="PF00126"/>
    </source>
</evidence>
<dbReference type="InterPro" id="IPR036388">
    <property type="entry name" value="WH-like_DNA-bd_sf"/>
</dbReference>
<keyword evidence="3" id="KW-1185">Reference proteome</keyword>
<dbReference type="SUPFAM" id="SSF56300">
    <property type="entry name" value="Metallo-dependent phosphatases"/>
    <property type="match status" value="1"/>
</dbReference>
<proteinExistence type="predicted"/>
<dbReference type="EMBL" id="WTYO01000001">
    <property type="protein sequence ID" value="MXO67800.1"/>
    <property type="molecule type" value="Genomic_DNA"/>
</dbReference>
<dbReference type="InterPro" id="IPR029052">
    <property type="entry name" value="Metallo-depent_PP-like"/>
</dbReference>
<dbReference type="Pfam" id="PF00126">
    <property type="entry name" value="HTH_1"/>
    <property type="match status" value="1"/>
</dbReference>
<evidence type="ECO:0000313" key="3">
    <source>
        <dbReference type="Proteomes" id="UP000444401"/>
    </source>
</evidence>
<organism evidence="2 3">
    <name type="scientific">Pelagerythrobacter marinus</name>
    <dbReference type="NCBI Taxonomy" id="538382"/>
    <lineage>
        <taxon>Bacteria</taxon>
        <taxon>Pseudomonadati</taxon>
        <taxon>Pseudomonadota</taxon>
        <taxon>Alphaproteobacteria</taxon>
        <taxon>Sphingomonadales</taxon>
        <taxon>Erythrobacteraceae</taxon>
        <taxon>Pelagerythrobacter</taxon>
    </lineage>
</organism>
<dbReference type="Gene3D" id="1.10.10.10">
    <property type="entry name" value="Winged helix-like DNA-binding domain superfamily/Winged helix DNA-binding domain"/>
    <property type="match status" value="1"/>
</dbReference>
<gene>
    <name evidence="2" type="ORF">GRI72_02995</name>
</gene>
<comment type="caution">
    <text evidence="2">The sequence shown here is derived from an EMBL/GenBank/DDBJ whole genome shotgun (WGS) entry which is preliminary data.</text>
</comment>